<evidence type="ECO:0000256" key="2">
    <source>
        <dbReference type="ARBA" id="ARBA00022448"/>
    </source>
</evidence>
<feature type="domain" description="ABC transporter" evidence="10">
    <location>
        <begin position="6"/>
        <end position="243"/>
    </location>
</feature>
<evidence type="ECO:0000256" key="4">
    <source>
        <dbReference type="ARBA" id="ARBA00022597"/>
    </source>
</evidence>
<proteinExistence type="predicted"/>
<keyword evidence="8" id="KW-1278">Translocase</keyword>
<evidence type="ECO:0000256" key="7">
    <source>
        <dbReference type="ARBA" id="ARBA00022840"/>
    </source>
</evidence>
<dbReference type="InterPro" id="IPR017871">
    <property type="entry name" value="ABC_transporter-like_CS"/>
</dbReference>
<dbReference type="PANTHER" id="PTHR43790:SF1">
    <property type="entry name" value="XYLOSE IMPORT ATP-BINDING PROTEIN XYLG"/>
    <property type="match status" value="1"/>
</dbReference>
<dbReference type="RefSeq" id="WP_014123830.1">
    <property type="nucleotide sequence ID" value="NC_016052.1"/>
</dbReference>
<dbReference type="PROSITE" id="PS00211">
    <property type="entry name" value="ABC_TRANSPORTER_1"/>
    <property type="match status" value="1"/>
</dbReference>
<dbReference type="GO" id="GO:0016887">
    <property type="term" value="F:ATP hydrolysis activity"/>
    <property type="evidence" value="ECO:0007669"/>
    <property type="project" value="InterPro"/>
</dbReference>
<evidence type="ECO:0000256" key="1">
    <source>
        <dbReference type="ARBA" id="ARBA00004202"/>
    </source>
</evidence>
<sequence>MGKTILEMKNITKEFSGVKALDNVNLQVNQGEIHALVGENGAGKSTLVKVLSGVFPYGDYEGDIIYEDENCKFHSINESEEKGIVIIHQELALIPELTVAENIFLGNEQTDGKFINWEKTVIEAQKLMEQVGMKTTPNVKINHIGVGQRQLVEIAKALSKQVKLLILDEPTAALNETESENLLELIKIFKERGITSIIISHKLKEVLKVSDSVTILRDGQSVETLSNNEKLTEQRIIKGMVGRDLTTLYPERKSNIGDIKLEVNNWTVRHPQLSEKKVVNDVSFYAKSGEVTGIAGLMGAGRTELMMSIFGKMYGNYESGTIKIDGTEVAINDVPTAIKKGLSYVSEDRKEYGLITEESVKRNISLANLSKLKKNITIDEHEEYNIAQEYKEKLNIKTPSVEQKVESLSGGNQQKIVLGKWIYTDPEILILDEPTRGIDIGAKNEIYNIINDLTEEGKSIIVISSELPELLGICDRIYTLSEGKITGEFNIDDADQEILMTYMTRRSE</sequence>
<dbReference type="InterPro" id="IPR027417">
    <property type="entry name" value="P-loop_NTPase"/>
</dbReference>
<evidence type="ECO:0000313" key="11">
    <source>
        <dbReference type="EMBL" id="BAK93761.1"/>
    </source>
</evidence>
<dbReference type="InterPro" id="IPR050107">
    <property type="entry name" value="ABC_carbohydrate_import_ATPase"/>
</dbReference>
<dbReference type="GO" id="GO:0005886">
    <property type="term" value="C:plasma membrane"/>
    <property type="evidence" value="ECO:0007669"/>
    <property type="project" value="UniProtKB-SubCell"/>
</dbReference>
<dbReference type="Gene3D" id="3.40.50.300">
    <property type="entry name" value="P-loop containing nucleotide triphosphate hydrolases"/>
    <property type="match status" value="2"/>
</dbReference>
<feature type="domain" description="ABC transporter" evidence="10">
    <location>
        <begin position="261"/>
        <end position="507"/>
    </location>
</feature>
<name>A0AAN1SFS1_TETHN</name>
<evidence type="ECO:0000256" key="8">
    <source>
        <dbReference type="ARBA" id="ARBA00022967"/>
    </source>
</evidence>
<evidence type="ECO:0000256" key="5">
    <source>
        <dbReference type="ARBA" id="ARBA00022737"/>
    </source>
</evidence>
<reference evidence="11 12" key="1">
    <citation type="submission" date="2011-01" db="EMBL/GenBank/DDBJ databases">
        <title>Whole genome sequence of Tetragenococcus halophilus NBRC 12172.</title>
        <authorList>
            <person name="Nakazawa H."/>
            <person name="Omata S."/>
            <person name="Koga C."/>
            <person name="Watanabe Y."/>
            <person name="Katano Y."/>
            <person name="Ito N."/>
            <person name="Tsukatani N."/>
            <person name="Ankai A."/>
            <person name="Oguchi A."/>
            <person name="Fukui S."/>
            <person name="Yashiro I."/>
            <person name="Kamata S."/>
            <person name="Hashimoto Y."/>
            <person name="Yamazaki J."/>
            <person name="Taguchi H."/>
            <person name="Tanaka A."/>
            <person name="Koyama T."/>
            <person name="Ichige A."/>
            <person name="Hanya Y."/>
            <person name="Tanikawa S."/>
            <person name="Yamazaki S."/>
            <person name="Fujita N."/>
        </authorList>
    </citation>
    <scope>NUCLEOTIDE SEQUENCE [LARGE SCALE GENOMIC DNA]</scope>
    <source>
        <strain evidence="12">DSM 20338 / JCM 20259 / NCIMB 9735 / NBRC 12172</strain>
    </source>
</reference>
<dbReference type="CDD" id="cd03216">
    <property type="entry name" value="ABC_Carb_Monos_I"/>
    <property type="match status" value="1"/>
</dbReference>
<keyword evidence="3" id="KW-1003">Cell membrane</keyword>
<dbReference type="SMART" id="SM00382">
    <property type="entry name" value="AAA"/>
    <property type="match status" value="2"/>
</dbReference>
<dbReference type="EMBL" id="AP012046">
    <property type="protein sequence ID" value="BAK93761.1"/>
    <property type="molecule type" value="Genomic_DNA"/>
</dbReference>
<dbReference type="AlphaFoldDB" id="A0AAN1SFS1"/>
<dbReference type="KEGG" id="thl:TEH_04340"/>
<dbReference type="Pfam" id="PF00005">
    <property type="entry name" value="ABC_tran"/>
    <property type="match status" value="2"/>
</dbReference>
<dbReference type="GO" id="GO:0005524">
    <property type="term" value="F:ATP binding"/>
    <property type="evidence" value="ECO:0007669"/>
    <property type="project" value="UniProtKB-KW"/>
</dbReference>
<keyword evidence="5" id="KW-0677">Repeat</keyword>
<dbReference type="CDD" id="cd03215">
    <property type="entry name" value="ABC_Carb_Monos_II"/>
    <property type="match status" value="1"/>
</dbReference>
<accession>A0AAN1SFS1</accession>
<comment type="subcellular location">
    <subcellularLocation>
        <location evidence="1">Cell membrane</location>
        <topology evidence="1">Peripheral membrane protein</topology>
    </subcellularLocation>
</comment>
<keyword evidence="2" id="KW-0813">Transport</keyword>
<keyword evidence="9" id="KW-0472">Membrane</keyword>
<evidence type="ECO:0000256" key="6">
    <source>
        <dbReference type="ARBA" id="ARBA00022741"/>
    </source>
</evidence>
<dbReference type="SUPFAM" id="SSF52540">
    <property type="entry name" value="P-loop containing nucleoside triphosphate hydrolases"/>
    <property type="match status" value="2"/>
</dbReference>
<dbReference type="PROSITE" id="PS50893">
    <property type="entry name" value="ABC_TRANSPORTER_2"/>
    <property type="match status" value="2"/>
</dbReference>
<dbReference type="PANTHER" id="PTHR43790">
    <property type="entry name" value="CARBOHYDRATE TRANSPORT ATP-BINDING PROTEIN MG119-RELATED"/>
    <property type="match status" value="1"/>
</dbReference>
<evidence type="ECO:0000256" key="3">
    <source>
        <dbReference type="ARBA" id="ARBA00022475"/>
    </source>
</evidence>
<organism evidence="11 12">
    <name type="scientific">Tetragenococcus halophilus (strain DSM 20338 / JCM 20259 / NCIMB 9735 / NBRC 12172)</name>
    <name type="common">Pediococcus halophilus</name>
    <dbReference type="NCBI Taxonomy" id="945021"/>
    <lineage>
        <taxon>Bacteria</taxon>
        <taxon>Bacillati</taxon>
        <taxon>Bacillota</taxon>
        <taxon>Bacilli</taxon>
        <taxon>Lactobacillales</taxon>
        <taxon>Enterococcaceae</taxon>
        <taxon>Tetragenococcus</taxon>
    </lineage>
</organism>
<protein>
    <submittedName>
        <fullName evidence="11">Sugar ABC transporter ATP-binding protein</fullName>
    </submittedName>
</protein>
<dbReference type="InterPro" id="IPR003593">
    <property type="entry name" value="AAA+_ATPase"/>
</dbReference>
<evidence type="ECO:0000313" key="12">
    <source>
        <dbReference type="Proteomes" id="UP000002663"/>
    </source>
</evidence>
<keyword evidence="7 11" id="KW-0067">ATP-binding</keyword>
<dbReference type="FunFam" id="3.40.50.300:FF:000127">
    <property type="entry name" value="Ribose import ATP-binding protein RbsA"/>
    <property type="match status" value="1"/>
</dbReference>
<evidence type="ECO:0000256" key="9">
    <source>
        <dbReference type="ARBA" id="ARBA00023136"/>
    </source>
</evidence>
<keyword evidence="4" id="KW-0762">Sugar transport</keyword>
<dbReference type="Proteomes" id="UP000002663">
    <property type="component" value="Chromosome"/>
</dbReference>
<keyword evidence="6" id="KW-0547">Nucleotide-binding</keyword>
<dbReference type="InterPro" id="IPR003439">
    <property type="entry name" value="ABC_transporter-like_ATP-bd"/>
</dbReference>
<evidence type="ECO:0000259" key="10">
    <source>
        <dbReference type="PROSITE" id="PS50893"/>
    </source>
</evidence>
<gene>
    <name evidence="11" type="ordered locus">TEH_04340</name>
</gene>